<dbReference type="InterPro" id="IPR050204">
    <property type="entry name" value="AraC_XylS_family_regulators"/>
</dbReference>
<organism evidence="6 7">
    <name type="scientific">Victivallis lenta</name>
    <dbReference type="NCBI Taxonomy" id="2606640"/>
    <lineage>
        <taxon>Bacteria</taxon>
        <taxon>Pseudomonadati</taxon>
        <taxon>Lentisphaerota</taxon>
        <taxon>Lentisphaeria</taxon>
        <taxon>Victivallales</taxon>
        <taxon>Victivallaceae</taxon>
        <taxon>Victivallis</taxon>
    </lineage>
</organism>
<dbReference type="SUPFAM" id="SSF51215">
    <property type="entry name" value="Regulatory protein AraC"/>
    <property type="match status" value="1"/>
</dbReference>
<dbReference type="SMART" id="SM00342">
    <property type="entry name" value="HTH_ARAC"/>
    <property type="match status" value="1"/>
</dbReference>
<name>A0A844FXC4_9BACT</name>
<evidence type="ECO:0000313" key="7">
    <source>
        <dbReference type="Proteomes" id="UP000435649"/>
    </source>
</evidence>
<reference evidence="6 7" key="1">
    <citation type="submission" date="2019-08" db="EMBL/GenBank/DDBJ databases">
        <title>In-depth cultivation of the pig gut microbiome towards novel bacterial diversity and tailored functional studies.</title>
        <authorList>
            <person name="Wylensek D."/>
            <person name="Hitch T.C.A."/>
            <person name="Clavel T."/>
        </authorList>
    </citation>
    <scope>NUCLEOTIDE SEQUENCE [LARGE SCALE GENOMIC DNA]</scope>
    <source>
        <strain evidence="6 7">BBE-744-WT-12</strain>
    </source>
</reference>
<dbReference type="InterPro" id="IPR037923">
    <property type="entry name" value="HTH-like"/>
</dbReference>
<sequence length="319" mass="35497">MKAIQHLQLRSNCLYLGSGEDHAEKLSGGFYDHTFIPEYAGGYSRHKYFAITYIIKGYGIFKDHLSRSFDYREGDLVLRHADTPFYMSKHFRADGWLEFSAALPQSLSDALLAAGILSKDLTFLSPGISPALLGAAEAYTDSLFCINKSTGAARAYAAILNFFDELAGSTTPGVASGNRKEMQRLERIKQLLDDVSDTTPLPQLARSIGMGYENFRKSFRRWTGLSPQDYRIQRRLNQADALLLHTRLSIKEIAERLGYSDITAFSRQYRKFRRVPPSSKRDLLPPAAGSALPPGTPLQDTDAGYGFEPAARPKAPGQE</sequence>
<feature type="domain" description="HTH araC/xylS-type" evidence="5">
    <location>
        <begin position="185"/>
        <end position="283"/>
    </location>
</feature>
<dbReference type="PROSITE" id="PS01124">
    <property type="entry name" value="HTH_ARAC_FAMILY_2"/>
    <property type="match status" value="1"/>
</dbReference>
<protein>
    <submittedName>
        <fullName evidence="6">Helix-turn-helix transcriptional regulator</fullName>
    </submittedName>
</protein>
<evidence type="ECO:0000256" key="4">
    <source>
        <dbReference type="SAM" id="MobiDB-lite"/>
    </source>
</evidence>
<dbReference type="AlphaFoldDB" id="A0A844FXC4"/>
<evidence type="ECO:0000313" key="6">
    <source>
        <dbReference type="EMBL" id="MST95523.1"/>
    </source>
</evidence>
<dbReference type="InterPro" id="IPR009057">
    <property type="entry name" value="Homeodomain-like_sf"/>
</dbReference>
<dbReference type="GO" id="GO:0003700">
    <property type="term" value="F:DNA-binding transcription factor activity"/>
    <property type="evidence" value="ECO:0007669"/>
    <property type="project" value="InterPro"/>
</dbReference>
<dbReference type="Proteomes" id="UP000435649">
    <property type="component" value="Unassembled WGS sequence"/>
</dbReference>
<dbReference type="InterPro" id="IPR018060">
    <property type="entry name" value="HTH_AraC"/>
</dbReference>
<evidence type="ECO:0000256" key="2">
    <source>
        <dbReference type="ARBA" id="ARBA00023125"/>
    </source>
</evidence>
<evidence type="ECO:0000259" key="5">
    <source>
        <dbReference type="PROSITE" id="PS01124"/>
    </source>
</evidence>
<proteinExistence type="predicted"/>
<comment type="caution">
    <text evidence="6">The sequence shown here is derived from an EMBL/GenBank/DDBJ whole genome shotgun (WGS) entry which is preliminary data.</text>
</comment>
<gene>
    <name evidence="6" type="ORF">FYJ85_00480</name>
</gene>
<feature type="region of interest" description="Disordered" evidence="4">
    <location>
        <begin position="275"/>
        <end position="319"/>
    </location>
</feature>
<keyword evidence="3" id="KW-0804">Transcription</keyword>
<dbReference type="RefSeq" id="WP_154416639.1">
    <property type="nucleotide sequence ID" value="NZ_VUNS01000001.1"/>
</dbReference>
<evidence type="ECO:0000256" key="1">
    <source>
        <dbReference type="ARBA" id="ARBA00023015"/>
    </source>
</evidence>
<keyword evidence="7" id="KW-1185">Reference proteome</keyword>
<dbReference type="PANTHER" id="PTHR46796">
    <property type="entry name" value="HTH-TYPE TRANSCRIPTIONAL ACTIVATOR RHAS-RELATED"/>
    <property type="match status" value="1"/>
</dbReference>
<accession>A0A844FXC4</accession>
<keyword evidence="1" id="KW-0805">Transcription regulation</keyword>
<keyword evidence="2" id="KW-0238">DNA-binding</keyword>
<dbReference type="Gene3D" id="1.10.10.60">
    <property type="entry name" value="Homeodomain-like"/>
    <property type="match status" value="2"/>
</dbReference>
<dbReference type="Pfam" id="PF12833">
    <property type="entry name" value="HTH_18"/>
    <property type="match status" value="1"/>
</dbReference>
<evidence type="ECO:0000256" key="3">
    <source>
        <dbReference type="ARBA" id="ARBA00023163"/>
    </source>
</evidence>
<dbReference type="SUPFAM" id="SSF46689">
    <property type="entry name" value="Homeodomain-like"/>
    <property type="match status" value="2"/>
</dbReference>
<dbReference type="GO" id="GO:0043565">
    <property type="term" value="F:sequence-specific DNA binding"/>
    <property type="evidence" value="ECO:0007669"/>
    <property type="project" value="InterPro"/>
</dbReference>
<dbReference type="EMBL" id="VUNS01000001">
    <property type="protein sequence ID" value="MST95523.1"/>
    <property type="molecule type" value="Genomic_DNA"/>
</dbReference>
<feature type="compositionally biased region" description="Low complexity" evidence="4">
    <location>
        <begin position="284"/>
        <end position="293"/>
    </location>
</feature>